<accession>A0ABV1BVT9</accession>
<dbReference type="EMBL" id="JBBMER010000005">
    <property type="protein sequence ID" value="MEQ2379861.1"/>
    <property type="molecule type" value="Genomic_DNA"/>
</dbReference>
<reference evidence="2 3" key="1">
    <citation type="submission" date="2024-03" db="EMBL/GenBank/DDBJ databases">
        <title>Human intestinal bacterial collection.</title>
        <authorList>
            <person name="Pauvert C."/>
            <person name="Hitch T.C.A."/>
            <person name="Clavel T."/>
        </authorList>
    </citation>
    <scope>NUCLEOTIDE SEQUENCE [LARGE SCALE GENOMIC DNA]</scope>
    <source>
        <strain evidence="2 3">CLA-AA-H255</strain>
    </source>
</reference>
<evidence type="ECO:0000313" key="2">
    <source>
        <dbReference type="EMBL" id="MEQ2379861.1"/>
    </source>
</evidence>
<evidence type="ECO:0000256" key="1">
    <source>
        <dbReference type="SAM" id="SignalP"/>
    </source>
</evidence>
<evidence type="ECO:0008006" key="4">
    <source>
        <dbReference type="Google" id="ProtNLM"/>
    </source>
</evidence>
<comment type="caution">
    <text evidence="2">The sequence shown here is derived from an EMBL/GenBank/DDBJ whole genome shotgun (WGS) entry which is preliminary data.</text>
</comment>
<keyword evidence="1" id="KW-0732">Signal</keyword>
<keyword evidence="3" id="KW-1185">Reference proteome</keyword>
<organism evidence="2 3">
    <name type="scientific">[Lactobacillus] rogosae</name>
    <dbReference type="NCBI Taxonomy" id="706562"/>
    <lineage>
        <taxon>Bacteria</taxon>
        <taxon>Bacillati</taxon>
        <taxon>Bacillota</taxon>
        <taxon>Clostridia</taxon>
        <taxon>Lachnospirales</taxon>
        <taxon>Lachnospiraceae</taxon>
        <taxon>Lachnospira</taxon>
    </lineage>
</organism>
<gene>
    <name evidence="2" type="ORF">WMO14_08200</name>
</gene>
<dbReference type="Proteomes" id="UP001442364">
    <property type="component" value="Unassembled WGS sequence"/>
</dbReference>
<name>A0ABV1BVT9_9FIRM</name>
<feature type="chain" id="PRO_5047457839" description="Alternate signal-mediated exported protein, CPF_0494 family" evidence="1">
    <location>
        <begin position="25"/>
        <end position="228"/>
    </location>
</feature>
<sequence>MKGKQKILLLVCSVIAVVSVSCMAAYALLKTVTETKTNVFASDKSISIDLTEPQWERYGKEAAKVYVPGQTIDKDPTVSLNDESISAYVALKVQFFDEKNNELTFREFADRYLYGGSELANAGIDWSKDWTFIGNANSDLENDEYASRLMYMYNKPLDKDNANTDIKENISKPLFTKVHLSNEITADNTTKRLPEFNIKVTAYAVQAEGVSVEEAKNSLLEMSIVRED</sequence>
<proteinExistence type="predicted"/>
<dbReference type="PROSITE" id="PS51257">
    <property type="entry name" value="PROKAR_LIPOPROTEIN"/>
    <property type="match status" value="1"/>
</dbReference>
<feature type="signal peptide" evidence="1">
    <location>
        <begin position="1"/>
        <end position="24"/>
    </location>
</feature>
<protein>
    <recommendedName>
        <fullName evidence="4">Alternate signal-mediated exported protein, CPF_0494 family</fullName>
    </recommendedName>
</protein>
<dbReference type="RefSeq" id="WP_055306378.1">
    <property type="nucleotide sequence ID" value="NZ_JBBMER010000005.1"/>
</dbReference>
<evidence type="ECO:0000313" key="3">
    <source>
        <dbReference type="Proteomes" id="UP001442364"/>
    </source>
</evidence>